<evidence type="ECO:0000313" key="2">
    <source>
        <dbReference type="Proteomes" id="UP000037035"/>
    </source>
</evidence>
<sequence length="339" mass="38799">MDKHPHYSKLACKALKAYESQCFQSRWELAQKCQKHSRAGSKALKYLGSQRTSSRSWNCFKTARRPQQPPKDVHDHVIGGGAAGASAVWMIHGAHKRGYDGNLHTIGVWICQQGGFSFVQPKKFQCVVQAFNFSAQHLKNFAVISSLKDSKIFQKASISFYKKKASLTMRISTFFYLFTIHEVYSPSSKTELSEIFEPQVLWSRLKIIPQLEKPLASPRGGFKIITSGQNQPEPLRSPRYLTLRIHLPINLLLSSRHRITVMLKQFWQILIVNPFMCQIWGCSIRNSDVGINSSESRLSPFILNIFSFSTHANQPPGSLRECWIISSLSLYDHTQYYRR</sequence>
<dbReference type="VEuPathDB" id="FungiDB:VP01_1169g1"/>
<evidence type="ECO:0000313" key="1">
    <source>
        <dbReference type="EMBL" id="KNZ63237.1"/>
    </source>
</evidence>
<keyword evidence="2" id="KW-1185">Reference proteome</keyword>
<gene>
    <name evidence="1" type="ORF">VP01_1169g1</name>
</gene>
<dbReference type="AlphaFoldDB" id="A0A0L6VRH7"/>
<organism evidence="1 2">
    <name type="scientific">Puccinia sorghi</name>
    <dbReference type="NCBI Taxonomy" id="27349"/>
    <lineage>
        <taxon>Eukaryota</taxon>
        <taxon>Fungi</taxon>
        <taxon>Dikarya</taxon>
        <taxon>Basidiomycota</taxon>
        <taxon>Pucciniomycotina</taxon>
        <taxon>Pucciniomycetes</taxon>
        <taxon>Pucciniales</taxon>
        <taxon>Pucciniaceae</taxon>
        <taxon>Puccinia</taxon>
    </lineage>
</organism>
<accession>A0A0L6VRH7</accession>
<protein>
    <submittedName>
        <fullName evidence="1">Uncharacterized protein</fullName>
    </submittedName>
</protein>
<dbReference type="EMBL" id="LAVV01001887">
    <property type="protein sequence ID" value="KNZ63237.1"/>
    <property type="molecule type" value="Genomic_DNA"/>
</dbReference>
<comment type="caution">
    <text evidence="1">The sequence shown here is derived from an EMBL/GenBank/DDBJ whole genome shotgun (WGS) entry which is preliminary data.</text>
</comment>
<name>A0A0L6VRH7_9BASI</name>
<reference evidence="1 2" key="1">
    <citation type="submission" date="2015-08" db="EMBL/GenBank/DDBJ databases">
        <title>Next Generation Sequencing and Analysis of the Genome of Puccinia sorghi L Schw, the Causal Agent of Maize Common Rust.</title>
        <authorList>
            <person name="Rochi L."/>
            <person name="Burguener G."/>
            <person name="Darino M."/>
            <person name="Turjanski A."/>
            <person name="Kreff E."/>
            <person name="Dieguez M.J."/>
            <person name="Sacco F."/>
        </authorList>
    </citation>
    <scope>NUCLEOTIDE SEQUENCE [LARGE SCALE GENOMIC DNA]</scope>
    <source>
        <strain evidence="1 2">RO10H11247</strain>
    </source>
</reference>
<dbReference type="Proteomes" id="UP000037035">
    <property type="component" value="Unassembled WGS sequence"/>
</dbReference>
<proteinExistence type="predicted"/>